<evidence type="ECO:0000313" key="2">
    <source>
        <dbReference type="Proteomes" id="UP001344658"/>
    </source>
</evidence>
<dbReference type="EMBL" id="JAZEWV010000063">
    <property type="protein sequence ID" value="MEE4546979.1"/>
    <property type="molecule type" value="Genomic_DNA"/>
</dbReference>
<dbReference type="RefSeq" id="WP_330800939.1">
    <property type="nucleotide sequence ID" value="NZ_JAZEWV010000063.1"/>
</dbReference>
<name>A0ABU7PP18_9ACTN</name>
<organism evidence="1 2">
    <name type="scientific">Actinacidiphila polyblastidii</name>
    <dbReference type="NCBI Taxonomy" id="3110430"/>
    <lineage>
        <taxon>Bacteria</taxon>
        <taxon>Bacillati</taxon>
        <taxon>Actinomycetota</taxon>
        <taxon>Actinomycetes</taxon>
        <taxon>Kitasatosporales</taxon>
        <taxon>Streptomycetaceae</taxon>
        <taxon>Actinacidiphila</taxon>
    </lineage>
</organism>
<evidence type="ECO:0000313" key="1">
    <source>
        <dbReference type="EMBL" id="MEE4546979.1"/>
    </source>
</evidence>
<comment type="caution">
    <text evidence="1">The sequence shown here is derived from an EMBL/GenBank/DDBJ whole genome shotgun (WGS) entry which is preliminary data.</text>
</comment>
<protein>
    <submittedName>
        <fullName evidence="1">Uncharacterized protein</fullName>
    </submittedName>
</protein>
<sequence length="71" mass="7097">MSVQEITVAVHGGDPLARAGLAAHFAFEPDLALIPERSSSSSAQGGDVAVVIIDWIDPAAAAGLGSVSRIG</sequence>
<proteinExistence type="predicted"/>
<dbReference type="Proteomes" id="UP001344658">
    <property type="component" value="Unassembled WGS sequence"/>
</dbReference>
<gene>
    <name evidence="1" type="ORF">V2S66_34070</name>
</gene>
<reference evidence="1 2" key="1">
    <citation type="submission" date="2023-12" db="EMBL/GenBank/DDBJ databases">
        <title>Streptomyces sp. V4-01.</title>
        <authorList>
            <person name="Somphong A."/>
            <person name="Phongsopitanun W."/>
        </authorList>
    </citation>
    <scope>NUCLEOTIDE SEQUENCE [LARGE SCALE GENOMIC DNA]</scope>
    <source>
        <strain evidence="1 2">V4-01</strain>
    </source>
</reference>
<keyword evidence="2" id="KW-1185">Reference proteome</keyword>
<accession>A0ABU7PP18</accession>